<evidence type="ECO:0000313" key="9">
    <source>
        <dbReference type="EMBL" id="ADE53207.1"/>
    </source>
</evidence>
<feature type="domain" description="HAMP" evidence="8">
    <location>
        <begin position="369"/>
        <end position="421"/>
    </location>
</feature>
<keyword evidence="10" id="KW-1185">Reference proteome</keyword>
<evidence type="ECO:0000313" key="10">
    <source>
        <dbReference type="Proteomes" id="UP000000925"/>
    </source>
</evidence>
<comment type="similarity">
    <text evidence="3">Belongs to the methyl-accepting chemotaxis (MCP) protein family.</text>
</comment>
<dbReference type="GO" id="GO:0006935">
    <property type="term" value="P:chemotaxis"/>
    <property type="evidence" value="ECO:0007669"/>
    <property type="project" value="UniProtKB-ARBA"/>
</dbReference>
<evidence type="ECO:0000256" key="5">
    <source>
        <dbReference type="SAM" id="Coils"/>
    </source>
</evidence>
<dbReference type="PROSITE" id="PS50885">
    <property type="entry name" value="HAMP"/>
    <property type="match status" value="2"/>
</dbReference>
<dbReference type="SMART" id="SM00283">
    <property type="entry name" value="MA"/>
    <property type="match status" value="1"/>
</dbReference>
<keyword evidence="6" id="KW-1133">Transmembrane helix</keyword>
<evidence type="ECO:0000259" key="8">
    <source>
        <dbReference type="PROSITE" id="PS50885"/>
    </source>
</evidence>
<dbReference type="STRING" id="583355.Caka_0180"/>
<dbReference type="InterPro" id="IPR004089">
    <property type="entry name" value="MCPsignal_dom"/>
</dbReference>
<dbReference type="PANTHER" id="PTHR32089">
    <property type="entry name" value="METHYL-ACCEPTING CHEMOTAXIS PROTEIN MCPB"/>
    <property type="match status" value="1"/>
</dbReference>
<gene>
    <name evidence="9" type="ordered locus">Caka_0180</name>
</gene>
<evidence type="ECO:0000256" key="1">
    <source>
        <dbReference type="ARBA" id="ARBA00004370"/>
    </source>
</evidence>
<dbReference type="CDD" id="cd06225">
    <property type="entry name" value="HAMP"/>
    <property type="match status" value="2"/>
</dbReference>
<dbReference type="PANTHER" id="PTHR32089:SF112">
    <property type="entry name" value="LYSOZYME-LIKE PROTEIN-RELATED"/>
    <property type="match status" value="1"/>
</dbReference>
<dbReference type="SMART" id="SM00304">
    <property type="entry name" value="HAMP"/>
    <property type="match status" value="2"/>
</dbReference>
<keyword evidence="5" id="KW-0175">Coiled coil</keyword>
<evidence type="ECO:0000256" key="4">
    <source>
        <dbReference type="PROSITE-ProRule" id="PRU00284"/>
    </source>
</evidence>
<accession>D5ELN2</accession>
<dbReference type="PROSITE" id="PS50111">
    <property type="entry name" value="CHEMOTAXIS_TRANSDUC_2"/>
    <property type="match status" value="1"/>
</dbReference>
<dbReference type="RefSeq" id="WP_013041933.1">
    <property type="nucleotide sequence ID" value="NC_014008.1"/>
</dbReference>
<organism evidence="9 10">
    <name type="scientific">Coraliomargarita akajimensis (strain DSM 45221 / IAM 15411 / JCM 23193 / KCTC 12865 / 04OKA010-24)</name>
    <dbReference type="NCBI Taxonomy" id="583355"/>
    <lineage>
        <taxon>Bacteria</taxon>
        <taxon>Pseudomonadati</taxon>
        <taxon>Verrucomicrobiota</taxon>
        <taxon>Opitutia</taxon>
        <taxon>Puniceicoccales</taxon>
        <taxon>Coraliomargaritaceae</taxon>
        <taxon>Coraliomargarita</taxon>
    </lineage>
</organism>
<dbReference type="Gene3D" id="1.10.287.950">
    <property type="entry name" value="Methyl-accepting chemotaxis protein"/>
    <property type="match status" value="1"/>
</dbReference>
<feature type="transmembrane region" description="Helical" evidence="6">
    <location>
        <begin position="346"/>
        <end position="367"/>
    </location>
</feature>
<sequence>MKTNQSQSRTLVTELLIAILLLAAAILVPIITGLSKSRSEQARSEELSELNQLSDELSEAISHQAIERGSGNTIIASAGEASSTIVDINLLNRKRGDERVAQSLELATSLEQRLNDPDFKVAVENWKRAYTELVAARPRIQAKQIQSAEWLGLANRNIDAEKALIAVAFAPRDPAERTTFYNSIVRASATDIIHYLGQQRAVYGATLSSKAPITAANEARLVTLSAQVNAAVAKLAEIQDRTATSDTLGDEIRAFRARYNGSFKDFVNSIRKQSDLGASLLASTQTTTDAITTEPVAAKPVYTETPAEWFKEAGATIQLASNISLIAGEEGKAASALVTSKARNQFILNLLGALLVIAVLCAVFYWFRQSVIQKVSNLTKTSQAVASGNMDIRANVSANNELGLLANNFNQMVSNLVDAERAAEEGRATAEDERAKLQEGIQHLLMATSDGSDGDLTVRAPVTEGTLGNVADAFNLMAEEIGDAINDIKSTASDVATRATNINQSTTRMRDGANKQTEEISNARQAVEQMAEDIEAVATNATEAAIAAEKAKEQAEAGQKAVDEVIEGMERIRTDVQASTKKIKQLGESTMEISSIIGTIQDISEQTNMLALNAAIEAARAGEHGRGFTVVAEEVRKLAERAASATSDIEDLISGIQAETNQSVESMELQIGNVENETMVVGRAGHALSEIAQSSVYSSQLINQISDSAKQQVLGANSVVDTMQLISGISQETMTTADSNKESTEYLDQQANLLLETTGRFKT</sequence>
<dbReference type="eggNOG" id="COG3850">
    <property type="taxonomic scope" value="Bacteria"/>
</dbReference>
<dbReference type="Proteomes" id="UP000000925">
    <property type="component" value="Chromosome"/>
</dbReference>
<dbReference type="AlphaFoldDB" id="D5ELN2"/>
<comment type="subcellular location">
    <subcellularLocation>
        <location evidence="1">Membrane</location>
    </subcellularLocation>
</comment>
<feature type="transmembrane region" description="Helical" evidence="6">
    <location>
        <begin position="15"/>
        <end position="34"/>
    </location>
</feature>
<evidence type="ECO:0000256" key="2">
    <source>
        <dbReference type="ARBA" id="ARBA00023224"/>
    </source>
</evidence>
<evidence type="ECO:0000256" key="3">
    <source>
        <dbReference type="ARBA" id="ARBA00029447"/>
    </source>
</evidence>
<dbReference type="Pfam" id="PF00015">
    <property type="entry name" value="MCPsignal"/>
    <property type="match status" value="1"/>
</dbReference>
<proteinExistence type="inferred from homology"/>
<dbReference type="SUPFAM" id="SSF158472">
    <property type="entry name" value="HAMP domain-like"/>
    <property type="match status" value="1"/>
</dbReference>
<feature type="coiled-coil region" evidence="5">
    <location>
        <begin position="513"/>
        <end position="540"/>
    </location>
</feature>
<dbReference type="FunFam" id="1.10.287.950:FF:000001">
    <property type="entry name" value="Methyl-accepting chemotaxis sensory transducer"/>
    <property type="match status" value="1"/>
</dbReference>
<evidence type="ECO:0000256" key="6">
    <source>
        <dbReference type="SAM" id="Phobius"/>
    </source>
</evidence>
<dbReference type="GO" id="GO:0016020">
    <property type="term" value="C:membrane"/>
    <property type="evidence" value="ECO:0007669"/>
    <property type="project" value="UniProtKB-SubCell"/>
</dbReference>
<dbReference type="EMBL" id="CP001998">
    <property type="protein sequence ID" value="ADE53207.1"/>
    <property type="molecule type" value="Genomic_DNA"/>
</dbReference>
<dbReference type="HOGENOM" id="CLU_365517_0_0_0"/>
<dbReference type="CDD" id="cd11386">
    <property type="entry name" value="MCP_signal"/>
    <property type="match status" value="1"/>
</dbReference>
<reference evidence="9 10" key="1">
    <citation type="journal article" date="2010" name="Stand. Genomic Sci.">
        <title>Complete genome sequence of Coraliomargarita akajimensis type strain (04OKA010-24).</title>
        <authorList>
            <person name="Mavromatis K."/>
            <person name="Abt B."/>
            <person name="Brambilla E."/>
            <person name="Lapidus A."/>
            <person name="Copeland A."/>
            <person name="Deshpande S."/>
            <person name="Nolan M."/>
            <person name="Lucas S."/>
            <person name="Tice H."/>
            <person name="Cheng J.F."/>
            <person name="Han C."/>
            <person name="Detter J.C."/>
            <person name="Woyke T."/>
            <person name="Goodwin L."/>
            <person name="Pitluck S."/>
            <person name="Held B."/>
            <person name="Brettin T."/>
            <person name="Tapia R."/>
            <person name="Ivanova N."/>
            <person name="Mikhailova N."/>
            <person name="Pati A."/>
            <person name="Liolios K."/>
            <person name="Chen A."/>
            <person name="Palaniappan K."/>
            <person name="Land M."/>
            <person name="Hauser L."/>
            <person name="Chang Y.J."/>
            <person name="Jeffries C.D."/>
            <person name="Rohde M."/>
            <person name="Goker M."/>
            <person name="Bristow J."/>
            <person name="Eisen J.A."/>
            <person name="Markowitz V."/>
            <person name="Hugenholtz P."/>
            <person name="Klenk H.P."/>
            <person name="Kyrpides N.C."/>
        </authorList>
    </citation>
    <scope>NUCLEOTIDE SEQUENCE [LARGE SCALE GENOMIC DNA]</scope>
    <source>
        <strain evidence="10">DSM 45221 / IAM 15411 / JCM 23193 / KCTC 12865</strain>
    </source>
</reference>
<keyword evidence="2 4" id="KW-0807">Transducer</keyword>
<keyword evidence="6" id="KW-0812">Transmembrane</keyword>
<dbReference type="KEGG" id="caa:Caka_0180"/>
<dbReference type="Gene3D" id="6.10.340.10">
    <property type="match status" value="1"/>
</dbReference>
<feature type="domain" description="HAMP" evidence="8">
    <location>
        <begin position="435"/>
        <end position="486"/>
    </location>
</feature>
<protein>
    <submittedName>
        <fullName evidence="9">Methyl-accepting chemotaxis sensory transducer</fullName>
    </submittedName>
</protein>
<dbReference type="SUPFAM" id="SSF58104">
    <property type="entry name" value="Methyl-accepting chemotaxis protein (MCP) signaling domain"/>
    <property type="match status" value="1"/>
</dbReference>
<dbReference type="GO" id="GO:0007165">
    <property type="term" value="P:signal transduction"/>
    <property type="evidence" value="ECO:0007669"/>
    <property type="project" value="UniProtKB-KW"/>
</dbReference>
<name>D5ELN2_CORAD</name>
<dbReference type="InterPro" id="IPR003660">
    <property type="entry name" value="HAMP_dom"/>
</dbReference>
<dbReference type="Pfam" id="PF00672">
    <property type="entry name" value="HAMP"/>
    <property type="match status" value="1"/>
</dbReference>
<keyword evidence="6" id="KW-0472">Membrane</keyword>
<feature type="domain" description="Methyl-accepting transducer" evidence="7">
    <location>
        <begin position="491"/>
        <end position="727"/>
    </location>
</feature>
<evidence type="ECO:0000259" key="7">
    <source>
        <dbReference type="PROSITE" id="PS50111"/>
    </source>
</evidence>
<dbReference type="eggNOG" id="COG0840">
    <property type="taxonomic scope" value="Bacteria"/>
</dbReference>